<evidence type="ECO:0000259" key="2">
    <source>
        <dbReference type="PROSITE" id="PS50878"/>
    </source>
</evidence>
<name>A0A3B3C7U6_ORYME</name>
<reference evidence="3" key="2">
    <citation type="submission" date="2025-09" db="UniProtKB">
        <authorList>
            <consortium name="Ensembl"/>
        </authorList>
    </citation>
    <scope>IDENTIFICATION</scope>
</reference>
<reference evidence="3" key="1">
    <citation type="submission" date="2025-08" db="UniProtKB">
        <authorList>
            <consortium name="Ensembl"/>
        </authorList>
    </citation>
    <scope>IDENTIFICATION</scope>
</reference>
<evidence type="ECO:0000313" key="3">
    <source>
        <dbReference type="Ensembl" id="ENSOMEP00000013880.1"/>
    </source>
</evidence>
<keyword evidence="1" id="KW-1133">Transmembrane helix</keyword>
<dbReference type="Pfam" id="PF00078">
    <property type="entry name" value="RVT_1"/>
    <property type="match status" value="1"/>
</dbReference>
<dbReference type="InterPro" id="IPR000477">
    <property type="entry name" value="RT_dom"/>
</dbReference>
<accession>A0A3B3C7U6</accession>
<evidence type="ECO:0000313" key="4">
    <source>
        <dbReference type="Proteomes" id="UP000261560"/>
    </source>
</evidence>
<dbReference type="PROSITE" id="PS50878">
    <property type="entry name" value="RT_POL"/>
    <property type="match status" value="1"/>
</dbReference>
<sequence length="297" mass="33663">SSLRPHRPERVFEVKRSIRQGCPLSAMLYSLTVEPLAQLVNKSRNISGVITPAGREVKIFQYADDTTLVLREGHSVDTALRCLSLFCNASGAEVNFTKSVLWFLGDQTGTRNRWGFREAEGGFKVLGVWLCGDSQQMVLTNWNRVLAKTSGILTLWKLRRMTLRGKVVVINALAGAALNYVLSVFPLPNLFPFVRMNDLGFVYKILTHSIKFLLKPNFSSVVKRYGHSIVSKALWASNDNMAAPSAVLWLVYRIFRTLRTLQKEYLPEIKPVWSGCIIWVIHLFNRVAKIFVIIFKS</sequence>
<feature type="transmembrane region" description="Helical" evidence="1">
    <location>
        <begin position="167"/>
        <end position="187"/>
    </location>
</feature>
<keyword evidence="1" id="KW-0472">Membrane</keyword>
<dbReference type="PaxDb" id="30732-ENSOMEP00000013880"/>
<dbReference type="Ensembl" id="ENSOMET00000021631.1">
    <property type="protein sequence ID" value="ENSOMEP00000013880.1"/>
    <property type="gene ID" value="ENSOMEG00000015340.1"/>
</dbReference>
<dbReference type="PANTHER" id="PTHR33116">
    <property type="entry name" value="REVERSE TRANSCRIPTASE ZINC-BINDING DOMAIN-CONTAINING PROTEIN-RELATED-RELATED"/>
    <property type="match status" value="1"/>
</dbReference>
<feature type="domain" description="Reverse transcriptase" evidence="2">
    <location>
        <begin position="1"/>
        <end position="130"/>
    </location>
</feature>
<dbReference type="AlphaFoldDB" id="A0A3B3C7U6"/>
<keyword evidence="1" id="KW-0812">Transmembrane</keyword>
<dbReference type="Proteomes" id="UP000261560">
    <property type="component" value="Unplaced"/>
</dbReference>
<proteinExistence type="predicted"/>
<evidence type="ECO:0000256" key="1">
    <source>
        <dbReference type="SAM" id="Phobius"/>
    </source>
</evidence>
<protein>
    <recommendedName>
        <fullName evidence="2">Reverse transcriptase domain-containing protein</fullName>
    </recommendedName>
</protein>
<keyword evidence="4" id="KW-1185">Reference proteome</keyword>
<organism evidence="3 4">
    <name type="scientific">Oryzias melastigma</name>
    <name type="common">Marine medaka</name>
    <dbReference type="NCBI Taxonomy" id="30732"/>
    <lineage>
        <taxon>Eukaryota</taxon>
        <taxon>Metazoa</taxon>
        <taxon>Chordata</taxon>
        <taxon>Craniata</taxon>
        <taxon>Vertebrata</taxon>
        <taxon>Euteleostomi</taxon>
        <taxon>Actinopterygii</taxon>
        <taxon>Neopterygii</taxon>
        <taxon>Teleostei</taxon>
        <taxon>Neoteleostei</taxon>
        <taxon>Acanthomorphata</taxon>
        <taxon>Ovalentaria</taxon>
        <taxon>Atherinomorphae</taxon>
        <taxon>Beloniformes</taxon>
        <taxon>Adrianichthyidae</taxon>
        <taxon>Oryziinae</taxon>
        <taxon>Oryzias</taxon>
    </lineage>
</organism>
<dbReference type="GeneTree" id="ENSGT00990000204465"/>
<dbReference type="PANTHER" id="PTHR33116:SF78">
    <property type="entry name" value="OS12G0587133 PROTEIN"/>
    <property type="match status" value="1"/>
</dbReference>